<evidence type="ECO:0000313" key="3">
    <source>
        <dbReference type="Proteomes" id="UP000327013"/>
    </source>
</evidence>
<evidence type="ECO:0000256" key="1">
    <source>
        <dbReference type="SAM" id="MobiDB-lite"/>
    </source>
</evidence>
<reference evidence="2 3" key="1">
    <citation type="submission" date="2019-06" db="EMBL/GenBank/DDBJ databases">
        <title>A chromosomal-level reference genome of Carpinus fangiana (Coryloideae, Betulaceae).</title>
        <authorList>
            <person name="Yang X."/>
            <person name="Wang Z."/>
            <person name="Zhang L."/>
            <person name="Hao G."/>
            <person name="Liu J."/>
            <person name="Yang Y."/>
        </authorList>
    </citation>
    <scope>NUCLEOTIDE SEQUENCE [LARGE SCALE GENOMIC DNA]</scope>
    <source>
        <strain evidence="2">Cfa_2016G</strain>
        <tissue evidence="2">Leaf</tissue>
    </source>
</reference>
<proteinExistence type="predicted"/>
<accession>A0A5N6QRD3</accession>
<gene>
    <name evidence="2" type="ORF">FH972_006137</name>
</gene>
<dbReference type="EMBL" id="CM017322">
    <property type="protein sequence ID" value="KAE8009715.1"/>
    <property type="molecule type" value="Genomic_DNA"/>
</dbReference>
<sequence>MALLAAETARKSRSGFRKTRSKPPKTISTTRIFGKAVDGDGEGLNSDGLSGDRLGDKVLRTTG</sequence>
<protein>
    <submittedName>
        <fullName evidence="2">Uncharacterized protein</fullName>
    </submittedName>
</protein>
<name>A0A5N6QRD3_9ROSI</name>
<feature type="compositionally biased region" description="Basic residues" evidence="1">
    <location>
        <begin position="11"/>
        <end position="23"/>
    </location>
</feature>
<dbReference type="AlphaFoldDB" id="A0A5N6QRD3"/>
<feature type="region of interest" description="Disordered" evidence="1">
    <location>
        <begin position="38"/>
        <end position="63"/>
    </location>
</feature>
<feature type="compositionally biased region" description="Basic and acidic residues" evidence="1">
    <location>
        <begin position="53"/>
        <end position="63"/>
    </location>
</feature>
<feature type="region of interest" description="Disordered" evidence="1">
    <location>
        <begin position="1"/>
        <end position="26"/>
    </location>
</feature>
<organism evidence="2 3">
    <name type="scientific">Carpinus fangiana</name>
    <dbReference type="NCBI Taxonomy" id="176857"/>
    <lineage>
        <taxon>Eukaryota</taxon>
        <taxon>Viridiplantae</taxon>
        <taxon>Streptophyta</taxon>
        <taxon>Embryophyta</taxon>
        <taxon>Tracheophyta</taxon>
        <taxon>Spermatophyta</taxon>
        <taxon>Magnoliopsida</taxon>
        <taxon>eudicotyledons</taxon>
        <taxon>Gunneridae</taxon>
        <taxon>Pentapetalae</taxon>
        <taxon>rosids</taxon>
        <taxon>fabids</taxon>
        <taxon>Fagales</taxon>
        <taxon>Betulaceae</taxon>
        <taxon>Carpinus</taxon>
    </lineage>
</organism>
<keyword evidence="3" id="KW-1185">Reference proteome</keyword>
<dbReference type="Proteomes" id="UP000327013">
    <property type="component" value="Chromosome 2"/>
</dbReference>
<evidence type="ECO:0000313" key="2">
    <source>
        <dbReference type="EMBL" id="KAE8009715.1"/>
    </source>
</evidence>